<sequence length="91" mass="10466">MCFFKNTENFTYHSSAAGVATECLSFYINRTLFQKVQNVSCRKSRKQITLEFSTLLKHSPPNMALVGKKSKCTLTCPFISNCYCTDRIYFL</sequence>
<dbReference type="AlphaFoldDB" id="A0A974C922"/>
<organism evidence="1 2">
    <name type="scientific">Xenopus laevis</name>
    <name type="common">African clawed frog</name>
    <dbReference type="NCBI Taxonomy" id="8355"/>
    <lineage>
        <taxon>Eukaryota</taxon>
        <taxon>Metazoa</taxon>
        <taxon>Chordata</taxon>
        <taxon>Craniata</taxon>
        <taxon>Vertebrata</taxon>
        <taxon>Euteleostomi</taxon>
        <taxon>Amphibia</taxon>
        <taxon>Batrachia</taxon>
        <taxon>Anura</taxon>
        <taxon>Pipoidea</taxon>
        <taxon>Pipidae</taxon>
        <taxon>Xenopodinae</taxon>
        <taxon>Xenopus</taxon>
        <taxon>Xenopus</taxon>
    </lineage>
</organism>
<protein>
    <submittedName>
        <fullName evidence="1">Uncharacterized protein</fullName>
    </submittedName>
</protein>
<evidence type="ECO:0000313" key="2">
    <source>
        <dbReference type="Proteomes" id="UP000694892"/>
    </source>
</evidence>
<reference evidence="2" key="1">
    <citation type="journal article" date="2016" name="Nature">
        <title>Genome evolution in the allotetraploid frog Xenopus laevis.</title>
        <authorList>
            <person name="Session A.M."/>
            <person name="Uno Y."/>
            <person name="Kwon T."/>
            <person name="Chapman J.A."/>
            <person name="Toyoda A."/>
            <person name="Takahashi S."/>
            <person name="Fukui A."/>
            <person name="Hikosaka A."/>
            <person name="Suzuki A."/>
            <person name="Kondo M."/>
            <person name="van Heeringen S.J."/>
            <person name="Quigley I."/>
            <person name="Heinz S."/>
            <person name="Ogino H."/>
            <person name="Ochi H."/>
            <person name="Hellsten U."/>
            <person name="Lyons J.B."/>
            <person name="Simakov O."/>
            <person name="Putnam N."/>
            <person name="Stites J."/>
            <person name="Kuroki Y."/>
            <person name="Tanaka T."/>
            <person name="Michiue T."/>
            <person name="Watanabe M."/>
            <person name="Bogdanovic O."/>
            <person name="Lister R."/>
            <person name="Georgiou G."/>
            <person name="Paranjpe S.S."/>
            <person name="van Kruijsbergen I."/>
            <person name="Shu S."/>
            <person name="Carlson J."/>
            <person name="Kinoshita T."/>
            <person name="Ohta Y."/>
            <person name="Mawaribuchi S."/>
            <person name="Jenkins J."/>
            <person name="Grimwood J."/>
            <person name="Schmutz J."/>
            <person name="Mitros T."/>
            <person name="Mozaffari S.V."/>
            <person name="Suzuki Y."/>
            <person name="Haramoto Y."/>
            <person name="Yamamoto T.S."/>
            <person name="Takagi C."/>
            <person name="Heald R."/>
            <person name="Miller K."/>
            <person name="Haudenschild C."/>
            <person name="Kitzman J."/>
            <person name="Nakayama T."/>
            <person name="Izutsu Y."/>
            <person name="Robert J."/>
            <person name="Fortriede J."/>
            <person name="Burns K."/>
            <person name="Lotay V."/>
            <person name="Karimi K."/>
            <person name="Yasuoka Y."/>
            <person name="Dichmann D.S."/>
            <person name="Flajnik M.F."/>
            <person name="Houston D.W."/>
            <person name="Shendure J."/>
            <person name="DuPasquier L."/>
            <person name="Vize P.D."/>
            <person name="Zorn A.M."/>
            <person name="Ito M."/>
            <person name="Marcotte E.M."/>
            <person name="Wallingford J.B."/>
            <person name="Ito Y."/>
            <person name="Asashima M."/>
            <person name="Ueno N."/>
            <person name="Matsuda Y."/>
            <person name="Veenstra G.J."/>
            <person name="Fujiyama A."/>
            <person name="Harland R.M."/>
            <person name="Taira M."/>
            <person name="Rokhsar D.S."/>
        </authorList>
    </citation>
    <scope>NUCLEOTIDE SEQUENCE [LARGE SCALE GENOMIC DNA]</scope>
    <source>
        <strain evidence="2">J</strain>
    </source>
</reference>
<evidence type="ECO:0000313" key="1">
    <source>
        <dbReference type="EMBL" id="OCT68818.1"/>
    </source>
</evidence>
<dbReference type="EMBL" id="CM004480">
    <property type="protein sequence ID" value="OCT68818.1"/>
    <property type="molecule type" value="Genomic_DNA"/>
</dbReference>
<gene>
    <name evidence="1" type="ORF">XELAEV_18040111mg</name>
</gene>
<proteinExistence type="predicted"/>
<name>A0A974C922_XENLA</name>
<accession>A0A974C922</accession>
<dbReference type="Proteomes" id="UP000694892">
    <property type="component" value="Chromosome 8L"/>
</dbReference>